<feature type="compositionally biased region" description="Basic residues" evidence="1">
    <location>
        <begin position="1"/>
        <end position="10"/>
    </location>
</feature>
<evidence type="ECO:0000313" key="3">
    <source>
        <dbReference type="RefSeq" id="XP_017773399.1"/>
    </source>
</evidence>
<feature type="region of interest" description="Disordered" evidence="1">
    <location>
        <begin position="1"/>
        <end position="29"/>
    </location>
</feature>
<dbReference type="RefSeq" id="XP_017773399.1">
    <property type="nucleotide sequence ID" value="XM_017917910.1"/>
</dbReference>
<feature type="region of interest" description="Disordered" evidence="1">
    <location>
        <begin position="319"/>
        <end position="372"/>
    </location>
</feature>
<sequence>MGNKLCKKRVDHVDSSSPKPKTPTPFNRIINKFSLKPKWKSADNLEEKQVQSYDVNAMNEKNENPGRPPRPLSRSTTWTEVELEVPEKKKESIFNENSTPIPPPRKHKKGIREKLESVAKSSLQAFQNKKPVEEPLCVKKIINYTCPCGDPNHKKNHKHEDVNKDVAGLKEQARKRKTPSVASLPNYNEFKLSIAGETNVDSDRHSSAQSLPDDSKKSSTKSSADKLDNYLTRARSFGSLLPQMLLHKLSTAKAPLAEIESDDSLNGLDDWGLNMIEHYKPKDSSLPRPRRNDVDNLADLESMIVATDDETTPIAPTRRSESLLKRINREGNESAKQRTNGHLEGSIERSLSVTPPPSPDERDSRKPRIPADQLPLIENGVVEHSNLMKILEECSEKNQNNNNNNTTTISTQPINDFLNAERADYNFNKISQQNAIVT</sequence>
<reference evidence="3" key="1">
    <citation type="submission" date="2025-08" db="UniProtKB">
        <authorList>
            <consortium name="RefSeq"/>
        </authorList>
    </citation>
    <scope>IDENTIFICATION</scope>
    <source>
        <tissue evidence="3">Whole Larva</tissue>
    </source>
</reference>
<organism evidence="2 3">
    <name type="scientific">Nicrophorus vespilloides</name>
    <name type="common">Boreal carrion beetle</name>
    <dbReference type="NCBI Taxonomy" id="110193"/>
    <lineage>
        <taxon>Eukaryota</taxon>
        <taxon>Metazoa</taxon>
        <taxon>Ecdysozoa</taxon>
        <taxon>Arthropoda</taxon>
        <taxon>Hexapoda</taxon>
        <taxon>Insecta</taxon>
        <taxon>Pterygota</taxon>
        <taxon>Neoptera</taxon>
        <taxon>Endopterygota</taxon>
        <taxon>Coleoptera</taxon>
        <taxon>Polyphaga</taxon>
        <taxon>Staphyliniformia</taxon>
        <taxon>Silphidae</taxon>
        <taxon>Nicrophorinae</taxon>
        <taxon>Nicrophorus</taxon>
    </lineage>
</organism>
<keyword evidence="2" id="KW-1185">Reference proteome</keyword>
<dbReference type="GeneID" id="108560385"/>
<feature type="region of interest" description="Disordered" evidence="1">
    <location>
        <begin position="198"/>
        <end position="224"/>
    </location>
</feature>
<proteinExistence type="predicted"/>
<evidence type="ECO:0000256" key="1">
    <source>
        <dbReference type="SAM" id="MobiDB-lite"/>
    </source>
</evidence>
<dbReference type="Proteomes" id="UP000695000">
    <property type="component" value="Unplaced"/>
</dbReference>
<accession>A0ABM1MFP9</accession>
<evidence type="ECO:0000313" key="2">
    <source>
        <dbReference type="Proteomes" id="UP000695000"/>
    </source>
</evidence>
<feature type="compositionally biased region" description="Basic and acidic residues" evidence="1">
    <location>
        <begin position="213"/>
        <end position="224"/>
    </location>
</feature>
<feature type="region of interest" description="Disordered" evidence="1">
    <location>
        <begin position="52"/>
        <end position="109"/>
    </location>
</feature>
<feature type="compositionally biased region" description="Basic and acidic residues" evidence="1">
    <location>
        <begin position="319"/>
        <end position="336"/>
    </location>
</feature>
<name>A0ABM1MFP9_NICVS</name>
<gene>
    <name evidence="3" type="primary">LOC108560385</name>
</gene>
<protein>
    <submittedName>
        <fullName evidence="3">Uncharacterized protein LOC108560385 isoform X1</fullName>
    </submittedName>
</protein>